<evidence type="ECO:0000259" key="3">
    <source>
        <dbReference type="Pfam" id="PF15016"/>
    </source>
</evidence>
<name>A0A0N8JWB4_SCLFO</name>
<organism evidence="6 7">
    <name type="scientific">Scleropages formosus</name>
    <name type="common">Asian bonytongue</name>
    <name type="synonym">Osteoglossum formosum</name>
    <dbReference type="NCBI Taxonomy" id="113540"/>
    <lineage>
        <taxon>Eukaryota</taxon>
        <taxon>Metazoa</taxon>
        <taxon>Chordata</taxon>
        <taxon>Craniata</taxon>
        <taxon>Vertebrata</taxon>
        <taxon>Euteleostomi</taxon>
        <taxon>Actinopterygii</taxon>
        <taxon>Neopterygii</taxon>
        <taxon>Teleostei</taxon>
        <taxon>Osteoglossocephala</taxon>
        <taxon>Osteoglossomorpha</taxon>
        <taxon>Osteoglossiformes</taxon>
        <taxon>Osteoglossidae</taxon>
        <taxon>Scleropages</taxon>
    </lineage>
</organism>
<dbReference type="AlphaFoldDB" id="A0A0N8JWB4"/>
<reference evidence="6 7" key="1">
    <citation type="submission" date="2015-08" db="EMBL/GenBank/DDBJ databases">
        <title>The genome of the Asian arowana (Scleropages formosus).</title>
        <authorList>
            <person name="Tan M.H."/>
            <person name="Gan H.M."/>
            <person name="Croft L.J."/>
            <person name="Austin C.M."/>
        </authorList>
    </citation>
    <scope>NUCLEOTIDE SEQUENCE [LARGE SCALE GENOMIC DNA]</scope>
    <source>
        <strain evidence="6">Aro1</strain>
    </source>
</reference>
<dbReference type="Pfam" id="PF14603">
    <property type="entry name" value="hSH3"/>
    <property type="match status" value="1"/>
</dbReference>
<feature type="region of interest" description="Disordered" evidence="1">
    <location>
        <begin position="723"/>
        <end position="752"/>
    </location>
</feature>
<proteinExistence type="predicted"/>
<dbReference type="InterPro" id="IPR029294">
    <property type="entry name" value="hSH3"/>
</dbReference>
<protein>
    <recommendedName>
        <fullName evidence="8">DUF4524 domain-containing protein</fullName>
    </recommendedName>
</protein>
<dbReference type="InterPro" id="IPR027865">
    <property type="entry name" value="C5orf34-like_C"/>
</dbReference>
<dbReference type="Proteomes" id="UP000034805">
    <property type="component" value="Unassembled WGS sequence"/>
</dbReference>
<dbReference type="Pfam" id="PF15016">
    <property type="entry name" value="C5orf34_C"/>
    <property type="match status" value="1"/>
</dbReference>
<dbReference type="PANTHER" id="PTHR34531:SF1">
    <property type="entry name" value="CHROMOSOME 5 OPEN READING FRAME 34"/>
    <property type="match status" value="1"/>
</dbReference>
<feature type="domain" description="C5orf34-like C-terminal" evidence="3">
    <location>
        <begin position="364"/>
        <end position="460"/>
    </location>
</feature>
<accession>A0A0N8JWB4</accession>
<evidence type="ECO:0000259" key="4">
    <source>
        <dbReference type="Pfam" id="PF15025"/>
    </source>
</evidence>
<evidence type="ECO:0000259" key="5">
    <source>
        <dbReference type="Pfam" id="PF22833"/>
    </source>
</evidence>
<feature type="domain" description="Helically-extended SH3" evidence="2">
    <location>
        <begin position="798"/>
        <end position="855"/>
    </location>
</feature>
<feature type="region of interest" description="Disordered" evidence="1">
    <location>
        <begin position="618"/>
        <end position="664"/>
    </location>
</feature>
<dbReference type="PANTHER" id="PTHR34531">
    <property type="entry name" value="ZGC:153352"/>
    <property type="match status" value="1"/>
</dbReference>
<feature type="compositionally biased region" description="Basic and acidic residues" evidence="1">
    <location>
        <begin position="629"/>
        <end position="641"/>
    </location>
</feature>
<feature type="domain" description="C5orf34-like second" evidence="5">
    <location>
        <begin position="112"/>
        <end position="234"/>
    </location>
</feature>
<dbReference type="InterPro" id="IPR053901">
    <property type="entry name" value="C5orf34-like"/>
</dbReference>
<feature type="domain" description="C5orf34-like N-terminal" evidence="4">
    <location>
        <begin position="7"/>
        <end position="66"/>
    </location>
</feature>
<dbReference type="STRING" id="113540.ENSSFOP00015030447"/>
<dbReference type="InterPro" id="IPR053899">
    <property type="entry name" value="C5orf34-like_2nd"/>
</dbReference>
<dbReference type="Pfam" id="PF22833">
    <property type="entry name" value="C5orf34_2nd"/>
    <property type="match status" value="1"/>
</dbReference>
<dbReference type="Pfam" id="PF15025">
    <property type="entry name" value="C5orf34-like_N"/>
    <property type="match status" value="1"/>
</dbReference>
<gene>
    <name evidence="6" type="ORF">Z043_121535</name>
</gene>
<sequence>MASVSHMVLFEDQSVEVSFADGAFLQLSPCGCEFVLERRAPPSAHPLEPGPRVRQRSRFATSAHRVSPQQLSNNQKELIPVDCRKYSFIDISEVEWPLLSASGSYCTDFDSNGELSICSLDGNARLLLSSSGDEFSVEFLCRASQNVPDVMECTLAAQGVSRKVKERTELPKLQTATAALASITNTSASMNRGTSASVQSPVTLLREGPVYTWVVQSHSSFSPPPLWCYPLSLAMSRKRSMQGEFLEEAQNQEALPWAETTSQAQRCHLPRALQLRCSSPHLHRWRFRDSTHQEELEYGWHSKLPRVVWSQGVLYRVSSSLVTTIEVFPGDGSVIRCSSTVPDYFTHHITGPDGQESVNEESFVLIKETQIPDVGHLKAYYNGNVTLSFLDRVTLQMKWNFYTSTGTQGTDRTVRDPQKMHSPHGWCWITGSEGRRQLFHLRAAGPYQRHVQAAQLWCRWMEQTMQNDVSQSTSPEQSWSVDEELEKIRRFNCGGLVIMSYPSGGTDSALIVSSIKDKKANLESCLEGGFQNTQEKTKPVSKTKSLEPRAGPMLPKLLLQKPSLNAIVLPKSPLAASKPLLFAGKSKSERDAADNHPSTLKLTPGSKMKTLAAVTKAQMQEAGAQNTFKLDRKDTDSESSRNSKQTTAVPLVSGLPNPPFTKKPSLIAQMTSLSEKALEPDVQGPVDDPSPPPKKLLPAIYALGKPPPKPNRPPRVQLEKFTKVKGSESDDPQLKWTGRAPPNLPSSLPKMPPLPSLTPGFPSQAPAMRSNPEEECSYDDVGVVELPPYPPSAGCPRTEHEFEGMIQVLYQVSVIPVLTCKKWGNKDLPLQPGETIDVIVKPVDDKLIGRNQEGKCCIYDND</sequence>
<evidence type="ECO:0000256" key="1">
    <source>
        <dbReference type="SAM" id="MobiDB-lite"/>
    </source>
</evidence>
<dbReference type="InterPro" id="IPR027830">
    <property type="entry name" value="C5orf34-like_N"/>
</dbReference>
<evidence type="ECO:0000313" key="7">
    <source>
        <dbReference type="Proteomes" id="UP000034805"/>
    </source>
</evidence>
<dbReference type="EMBL" id="JARO02010728">
    <property type="protein sequence ID" value="KPP60465.1"/>
    <property type="molecule type" value="Genomic_DNA"/>
</dbReference>
<evidence type="ECO:0008006" key="8">
    <source>
        <dbReference type="Google" id="ProtNLM"/>
    </source>
</evidence>
<feature type="region of interest" description="Disordered" evidence="1">
    <location>
        <begin position="677"/>
        <end position="696"/>
    </location>
</feature>
<comment type="caution">
    <text evidence="6">The sequence shown here is derived from an EMBL/GenBank/DDBJ whole genome shotgun (WGS) entry which is preliminary data.</text>
</comment>
<evidence type="ECO:0000259" key="2">
    <source>
        <dbReference type="Pfam" id="PF14603"/>
    </source>
</evidence>
<evidence type="ECO:0000313" key="6">
    <source>
        <dbReference type="EMBL" id="KPP60465.1"/>
    </source>
</evidence>
<dbReference type="Gene3D" id="2.30.30.40">
    <property type="entry name" value="SH3 Domains"/>
    <property type="match status" value="1"/>
</dbReference>